<accession>A0A0W8IMV1</accession>
<organism evidence="1 2">
    <name type="scientific">Kocuria rosea subsp. polaris</name>
    <dbReference type="NCBI Taxonomy" id="136273"/>
    <lineage>
        <taxon>Bacteria</taxon>
        <taxon>Bacillati</taxon>
        <taxon>Actinomycetota</taxon>
        <taxon>Actinomycetes</taxon>
        <taxon>Micrococcales</taxon>
        <taxon>Micrococcaceae</taxon>
        <taxon>Kocuria</taxon>
    </lineage>
</organism>
<comment type="caution">
    <text evidence="1">The sequence shown here is derived from an EMBL/GenBank/DDBJ whole genome shotgun (WGS) entry which is preliminary data.</text>
</comment>
<sequence>MPMTHYRQMSRQQAAAALDEFLDERGPALRSLGAELAGRGIDPDEFLNATPGSLTPLWRWIVDRRAELMSSPVEPRERWPSWARHTVTSARVPSRTMFLLLDGLVSYLAVVLIAGAPNAQWVIGSPQDPGHHLHHHPVLTGNGHQIFVPTLPMAGMLRLKRGQQSLRESELEQYAKRVIADLRTGAEVDPLPRGSPVVVVAEPDGFDVGVHPVLAARRTSLVGIMAHKLAGLDGVVSVFRRGPDALEVQAPDWNSDQLEQWLNAWMKTYGPFIR</sequence>
<protein>
    <submittedName>
        <fullName evidence="1">Uncharacterized protein</fullName>
    </submittedName>
</protein>
<dbReference type="RefSeq" id="WP_058872777.1">
    <property type="nucleotide sequence ID" value="NZ_LQBK01000004.1"/>
</dbReference>
<reference evidence="2" key="1">
    <citation type="submission" date="2015-12" db="EMBL/GenBank/DDBJ databases">
        <authorList>
            <person name="Nair G.R."/>
            <person name="Kaur G."/>
            <person name="Mayilraj S."/>
        </authorList>
    </citation>
    <scope>NUCLEOTIDE SEQUENCE [LARGE SCALE GENOMIC DNA]</scope>
    <source>
        <strain evidence="2">CD08_4</strain>
    </source>
</reference>
<evidence type="ECO:0000313" key="1">
    <source>
        <dbReference type="EMBL" id="KUG61361.1"/>
    </source>
</evidence>
<dbReference type="AlphaFoldDB" id="A0A0W8IMV1"/>
<dbReference type="Proteomes" id="UP000053512">
    <property type="component" value="Unassembled WGS sequence"/>
</dbReference>
<gene>
    <name evidence="1" type="ORF">AVL61_00025</name>
</gene>
<dbReference type="OrthoDB" id="4935069at2"/>
<dbReference type="EMBL" id="LQBK01000004">
    <property type="protein sequence ID" value="KUG61361.1"/>
    <property type="molecule type" value="Genomic_DNA"/>
</dbReference>
<proteinExistence type="predicted"/>
<name>A0A0W8IMV1_KOCRO</name>
<evidence type="ECO:0000313" key="2">
    <source>
        <dbReference type="Proteomes" id="UP000053512"/>
    </source>
</evidence>